<dbReference type="PANTHER" id="PTHR43739:SF5">
    <property type="entry name" value="EXO-ALPHA-SIALIDASE"/>
    <property type="match status" value="1"/>
</dbReference>
<sequence>MRWRLVGPFRGGRVTAVTGVPGSPRLYYMGATGGGVWRTTDAGASWQAISDSTFGTGSVGAIAVAPSDPNVMYVGMGELPIRGNVSHGDGVYRSTDAGRTWSHLGLAGTSQIARVRVHPNDPDLVYVAALGRVFGPNAERGVFRSKDGGRTWERVLHVDERTGASDLVMDPTNPRILYAGFWQVHRRPWTLESGGPGSSLWKSVDGGDTWTRLTQRAGNGLPQGVLGKICVAVSPARPQRVWAMVEAEDGGLFRSDDAGESWTRVNEDRSLRQRAWYFSRLVADPKDAEKVWVLNVRLHLSRDGGRTFQTVATPHPDHHDHWIDPADPERMISGNDGGACVSEDGGRTWSSLDNQPTAQFYRVAVDRQFPYRIYGAQQDNSTVSIPHRTTGWGIERTDWWDVGGGESGWIAPKWDEPDVVYAGSYGGYLTRFDRRTQQRRDINVYPDNPMGHGAEGMRYRFQWNFPVLVSRHDASVLYAAGNMLFRSLNEGQSWEAISPDLTRNDPTKLGPSGGPITKDNTSVEYYCTIFALAESPLRKGVLWAGTDDGRIHVTEDGGGAWRDVTPRGLPEWSQVNALEASPHDPGTAYAAVVRYKLDDFRPYVYATRDYGRTWTRLVNGLPPDAFVRVVREDPARKGLLYAGTETGVFVSFDGGARWQGLQLNLPVTPVTDLVVAGDDLVAATQGRAFWCLDDLGPLRQLAADPRADAVRLYTPDTAVRLGGAGVPRNDAGRNPPAGALVRWWLRDAPPDSATVRLEFLDAAGAVVRAFDRRGEVPRDTAERRVERGPRVPAAAGGNQFVWDLRGEGATRFEGLVFWGGVLDGPIAVPGRYRVRLTVGSAVREAAFDVVKDPRLATTDEDFRLQHDLHRKIRDKLSETNDAVAAIRDAREQMDVVVARARRAGRDAVVADSARALKARLTAIEETLHQTRTRSPQDPLNYPIRLNNKLSLLGETVESADARPTDQALAVWADLSAKVDAELAKLRRVLTEDVAAFNRLVREREVPAVAPKPVRAP</sequence>
<feature type="domain" description="Sortilin N-terminal" evidence="2">
    <location>
        <begin position="91"/>
        <end position="217"/>
    </location>
</feature>
<dbReference type="InterPro" id="IPR036278">
    <property type="entry name" value="Sialidase_sf"/>
</dbReference>
<keyword evidence="1" id="KW-0677">Repeat</keyword>
<dbReference type="Pfam" id="PF15902">
    <property type="entry name" value="Sortilin-Vps10"/>
    <property type="match status" value="1"/>
</dbReference>
<gene>
    <name evidence="3" type="ORF">ENR23_02680</name>
</gene>
<dbReference type="SUPFAM" id="SSF50939">
    <property type="entry name" value="Sialidases"/>
    <property type="match status" value="2"/>
</dbReference>
<evidence type="ECO:0000259" key="2">
    <source>
        <dbReference type="Pfam" id="PF15902"/>
    </source>
</evidence>
<dbReference type="Gene3D" id="2.130.10.10">
    <property type="entry name" value="YVTN repeat-like/Quinoprotein amine dehydrogenase"/>
    <property type="match status" value="3"/>
</dbReference>
<dbReference type="CDD" id="cd15482">
    <property type="entry name" value="Sialidase_non-viral"/>
    <property type="match status" value="1"/>
</dbReference>
<protein>
    <submittedName>
        <fullName evidence="3">Glycosyl hydrolase</fullName>
    </submittedName>
</protein>
<evidence type="ECO:0000313" key="3">
    <source>
        <dbReference type="EMBL" id="HGZ42325.1"/>
    </source>
</evidence>
<dbReference type="GO" id="GO:0016787">
    <property type="term" value="F:hydrolase activity"/>
    <property type="evidence" value="ECO:0007669"/>
    <property type="project" value="UniProtKB-KW"/>
</dbReference>
<comment type="caution">
    <text evidence="3">The sequence shown here is derived from an EMBL/GenBank/DDBJ whole genome shotgun (WGS) entry which is preliminary data.</text>
</comment>
<dbReference type="PANTHER" id="PTHR43739">
    <property type="entry name" value="XYLOGLUCANASE (EUROFUNG)"/>
    <property type="match status" value="1"/>
</dbReference>
<dbReference type="EMBL" id="DSQF01000004">
    <property type="protein sequence ID" value="HGZ42325.1"/>
    <property type="molecule type" value="Genomic_DNA"/>
</dbReference>
<name>A0A832I2W2_UNCEI</name>
<dbReference type="GO" id="GO:0010411">
    <property type="term" value="P:xyloglucan metabolic process"/>
    <property type="evidence" value="ECO:0007669"/>
    <property type="project" value="TreeGrafter"/>
</dbReference>
<dbReference type="InterPro" id="IPR015943">
    <property type="entry name" value="WD40/YVTN_repeat-like_dom_sf"/>
</dbReference>
<dbReference type="InterPro" id="IPR031778">
    <property type="entry name" value="Sortilin_N"/>
</dbReference>
<organism evidence="3">
    <name type="scientific">Eiseniibacteriota bacterium</name>
    <dbReference type="NCBI Taxonomy" id="2212470"/>
    <lineage>
        <taxon>Bacteria</taxon>
        <taxon>Candidatus Eiseniibacteriota</taxon>
    </lineage>
</organism>
<dbReference type="AlphaFoldDB" id="A0A832I2W2"/>
<reference evidence="3" key="1">
    <citation type="journal article" date="2020" name="mSystems">
        <title>Genome- and Community-Level Interaction Insights into Carbon Utilization and Element Cycling Functions of Hydrothermarchaeota in Hydrothermal Sediment.</title>
        <authorList>
            <person name="Zhou Z."/>
            <person name="Liu Y."/>
            <person name="Xu W."/>
            <person name="Pan J."/>
            <person name="Luo Z.H."/>
            <person name="Li M."/>
        </authorList>
    </citation>
    <scope>NUCLEOTIDE SEQUENCE [LARGE SCALE GENOMIC DNA]</scope>
    <source>
        <strain evidence="3">SpSt-381</strain>
    </source>
</reference>
<keyword evidence="3" id="KW-0378">Hydrolase</keyword>
<accession>A0A832I2W2</accession>
<dbReference type="InterPro" id="IPR052025">
    <property type="entry name" value="Xyloglucanase_GH74"/>
</dbReference>
<evidence type="ECO:0000256" key="1">
    <source>
        <dbReference type="ARBA" id="ARBA00022737"/>
    </source>
</evidence>
<proteinExistence type="predicted"/>